<evidence type="ECO:0000256" key="2">
    <source>
        <dbReference type="ARBA" id="ARBA00005432"/>
    </source>
</evidence>
<dbReference type="GO" id="GO:0005829">
    <property type="term" value="C:cytosol"/>
    <property type="evidence" value="ECO:0007669"/>
    <property type="project" value="TreeGrafter"/>
</dbReference>
<dbReference type="InterPro" id="IPR036424">
    <property type="entry name" value="UPP_synth-like_sf"/>
</dbReference>
<dbReference type="CDD" id="cd00475">
    <property type="entry name" value="Cis_IPPS"/>
    <property type="match status" value="1"/>
</dbReference>
<dbReference type="InterPro" id="IPR018520">
    <property type="entry name" value="UPP_synth-like_CS"/>
</dbReference>
<evidence type="ECO:0000256" key="15">
    <source>
        <dbReference type="SAM" id="MobiDB-lite"/>
    </source>
</evidence>
<dbReference type="EC" id="2.5.1.86" evidence="11"/>
<dbReference type="Gene3D" id="3.40.1180.10">
    <property type="entry name" value="Decaprenyl diphosphate synthase-like"/>
    <property type="match status" value="1"/>
</dbReference>
<evidence type="ECO:0000256" key="7">
    <source>
        <dbReference type="ARBA" id="ARBA00022842"/>
    </source>
</evidence>
<evidence type="ECO:0000256" key="9">
    <source>
        <dbReference type="ARBA" id="ARBA00047353"/>
    </source>
</evidence>
<dbReference type="PROSITE" id="PS01066">
    <property type="entry name" value="UPP_SYNTHASE"/>
    <property type="match status" value="1"/>
</dbReference>
<evidence type="ECO:0000256" key="10">
    <source>
        <dbReference type="ARBA" id="ARBA00052394"/>
    </source>
</evidence>
<dbReference type="GO" id="GO:0033850">
    <property type="term" value="F:Z-farnesyl diphosphate synthase activity"/>
    <property type="evidence" value="ECO:0007669"/>
    <property type="project" value="TreeGrafter"/>
</dbReference>
<comment type="catalytic activity">
    <reaction evidence="9">
        <text>n isopentenyl diphosphate + (2E,6E)-farnesyl diphosphate = a di-trans,poly-cis-polyprenyl diphosphate + n diphosphate</text>
        <dbReference type="Rhea" id="RHEA:53008"/>
        <dbReference type="Rhea" id="RHEA-COMP:19494"/>
        <dbReference type="ChEBI" id="CHEBI:33019"/>
        <dbReference type="ChEBI" id="CHEBI:128769"/>
        <dbReference type="ChEBI" id="CHEBI:136960"/>
        <dbReference type="ChEBI" id="CHEBI:175763"/>
        <dbReference type="EC" id="2.5.1.87"/>
    </reaction>
</comment>
<dbReference type="NCBIfam" id="NF011402">
    <property type="entry name" value="PRK14827.1"/>
    <property type="match status" value="1"/>
</dbReference>
<keyword evidence="17" id="KW-1185">Reference proteome</keyword>
<evidence type="ECO:0000256" key="13">
    <source>
        <dbReference type="ARBA" id="ARBA00077771"/>
    </source>
</evidence>
<feature type="region of interest" description="Disordered" evidence="15">
    <location>
        <begin position="1"/>
        <end position="60"/>
    </location>
</feature>
<evidence type="ECO:0000256" key="14">
    <source>
        <dbReference type="ARBA" id="ARBA00082220"/>
    </source>
</evidence>
<dbReference type="EC" id="2.5.1.87" evidence="4"/>
<dbReference type="GO" id="GO:0005886">
    <property type="term" value="C:plasma membrane"/>
    <property type="evidence" value="ECO:0007669"/>
    <property type="project" value="TreeGrafter"/>
</dbReference>
<evidence type="ECO:0000256" key="1">
    <source>
        <dbReference type="ARBA" id="ARBA00001946"/>
    </source>
</evidence>
<evidence type="ECO:0000256" key="8">
    <source>
        <dbReference type="ARBA" id="ARBA00040254"/>
    </source>
</evidence>
<protein>
    <recommendedName>
        <fullName evidence="8">Decaprenyl diphosphate synthase</fullName>
        <ecNumber evidence="11">2.5.1.86</ecNumber>
        <ecNumber evidence="4">2.5.1.87</ecNumber>
    </recommendedName>
    <alternativeName>
        <fullName evidence="13">Decaprenyl pyrophosphate synthase</fullName>
    </alternativeName>
    <alternativeName>
        <fullName evidence="12">Long-chain isoprenyl diphosphate synthase</fullName>
    </alternativeName>
    <alternativeName>
        <fullName evidence="14">Trans,polycis-decaprenyl diphosphate synthase</fullName>
    </alternativeName>
</protein>
<accession>A0A2U3NWS3</accession>
<dbReference type="STRING" id="1841860.GCA_900157375_03809"/>
<gene>
    <name evidence="16" type="ORF">MRAB57_3806</name>
</gene>
<comment type="similarity">
    <text evidence="2">Belongs to the UPP synthase family.</text>
</comment>
<comment type="cofactor">
    <cofactor evidence="1">
        <name>Mg(2+)</name>
        <dbReference type="ChEBI" id="CHEBI:18420"/>
    </cofactor>
</comment>
<sequence>VVKERKGRSIDFPQLPAAPDDYPTFPDKSTWPVPFPDLPPSADGGPRRPPQHISKAAAPQIPAERLPNHVAIVMDGNGRWATKQGLTRTDGHKAGEAVVIDIVCGAIEIGIKWLSLYAFSTENWKRSPEEVRFLMGFNRDVVRMRRVNLQAIGVNIRWVGSRPRLWRSVINELAIAEEMTKHNDVITVNYCVNYGGRAEIADATREIARLAAAGRLNPERINEATIAHHLQRPDIPDVDLFLRSSGEQRTSNFMLWQAAYAEFIFQDKLWPDYDRRDLWAACEEYADRNRRFGSA</sequence>
<evidence type="ECO:0000256" key="12">
    <source>
        <dbReference type="ARBA" id="ARBA00075269"/>
    </source>
</evidence>
<organism evidence="16 17">
    <name type="scientific">Mycobacterium rhizamassiliense</name>
    <dbReference type="NCBI Taxonomy" id="1841860"/>
    <lineage>
        <taxon>Bacteria</taxon>
        <taxon>Bacillati</taxon>
        <taxon>Actinomycetota</taxon>
        <taxon>Actinomycetes</taxon>
        <taxon>Mycobacteriales</taxon>
        <taxon>Mycobacteriaceae</taxon>
        <taxon>Mycobacterium</taxon>
    </lineage>
</organism>
<dbReference type="GO" id="GO:0016094">
    <property type="term" value="P:polyprenol biosynthetic process"/>
    <property type="evidence" value="ECO:0007669"/>
    <property type="project" value="TreeGrafter"/>
</dbReference>
<dbReference type="AlphaFoldDB" id="A0A2U3NWS3"/>
<evidence type="ECO:0000313" key="16">
    <source>
        <dbReference type="EMBL" id="SPM35970.1"/>
    </source>
</evidence>
<keyword evidence="6" id="KW-0479">Metal-binding</keyword>
<dbReference type="FunFam" id="3.40.1180.10:FF:000004">
    <property type="entry name" value="Isoprenyl transferase"/>
    <property type="match status" value="1"/>
</dbReference>
<reference evidence="16 17" key="1">
    <citation type="submission" date="2017-01" db="EMBL/GenBank/DDBJ databases">
        <authorList>
            <consortium name="Urmite Genomes"/>
        </authorList>
    </citation>
    <scope>NUCLEOTIDE SEQUENCE [LARGE SCALE GENOMIC DNA]</scope>
    <source>
        <strain evidence="16 17">AB57</strain>
    </source>
</reference>
<name>A0A2U3NWS3_9MYCO</name>
<dbReference type="Proteomes" id="UP000240988">
    <property type="component" value="Unassembled WGS sequence"/>
</dbReference>
<comment type="catalytic activity">
    <reaction evidence="10">
        <text>(2Z,6E)-farnesyl diphosphate + 7 isopentenyl diphosphate = (2Z,6Z,10Z,14Z,18Z,22Z,26Z,30Z,34E)-decaprenyl diphosphate + 7 diphosphate</text>
        <dbReference type="Rhea" id="RHEA:47096"/>
        <dbReference type="ChEBI" id="CHEBI:33019"/>
        <dbReference type="ChEBI" id="CHEBI:87356"/>
        <dbReference type="ChEBI" id="CHEBI:128769"/>
        <dbReference type="ChEBI" id="CHEBI:162247"/>
        <dbReference type="EC" id="2.5.1.86"/>
    </reaction>
</comment>
<evidence type="ECO:0000256" key="4">
    <source>
        <dbReference type="ARBA" id="ARBA00012596"/>
    </source>
</evidence>
<evidence type="ECO:0000256" key="3">
    <source>
        <dbReference type="ARBA" id="ARBA00011738"/>
    </source>
</evidence>
<dbReference type="GO" id="GO:0030145">
    <property type="term" value="F:manganese ion binding"/>
    <property type="evidence" value="ECO:0007669"/>
    <property type="project" value="TreeGrafter"/>
</dbReference>
<keyword evidence="5" id="KW-0808">Transferase</keyword>
<evidence type="ECO:0000256" key="11">
    <source>
        <dbReference type="ARBA" id="ARBA00066495"/>
    </source>
</evidence>
<evidence type="ECO:0000256" key="5">
    <source>
        <dbReference type="ARBA" id="ARBA00022679"/>
    </source>
</evidence>
<keyword evidence="7" id="KW-0460">Magnesium</keyword>
<dbReference type="GO" id="GO:0008834">
    <property type="term" value="F:ditrans,polycis-undecaprenyl-diphosphate synthase [(2E,6E)-farnesyl-diphosphate specific] activity"/>
    <property type="evidence" value="ECO:0007669"/>
    <property type="project" value="UniProtKB-ARBA"/>
</dbReference>
<dbReference type="HAMAP" id="MF_01139">
    <property type="entry name" value="ISPT"/>
    <property type="match status" value="1"/>
</dbReference>
<dbReference type="EMBL" id="FUFA01000005">
    <property type="protein sequence ID" value="SPM35970.1"/>
    <property type="molecule type" value="Genomic_DNA"/>
</dbReference>
<dbReference type="PANTHER" id="PTHR10291">
    <property type="entry name" value="DEHYDRODOLICHYL DIPHOSPHATE SYNTHASE FAMILY MEMBER"/>
    <property type="match status" value="1"/>
</dbReference>
<feature type="non-terminal residue" evidence="16">
    <location>
        <position position="1"/>
    </location>
</feature>
<dbReference type="InterPro" id="IPR001441">
    <property type="entry name" value="UPP_synth-like"/>
</dbReference>
<evidence type="ECO:0000313" key="17">
    <source>
        <dbReference type="Proteomes" id="UP000240988"/>
    </source>
</evidence>
<dbReference type="GO" id="GO:0000287">
    <property type="term" value="F:magnesium ion binding"/>
    <property type="evidence" value="ECO:0007669"/>
    <property type="project" value="TreeGrafter"/>
</dbReference>
<proteinExistence type="inferred from homology"/>
<dbReference type="NCBIfam" id="NF011404">
    <property type="entry name" value="PRK14829.1"/>
    <property type="match status" value="1"/>
</dbReference>
<dbReference type="Pfam" id="PF01255">
    <property type="entry name" value="Prenyltransf"/>
    <property type="match status" value="1"/>
</dbReference>
<dbReference type="PANTHER" id="PTHR10291:SF0">
    <property type="entry name" value="DEHYDRODOLICHYL DIPHOSPHATE SYNTHASE 2"/>
    <property type="match status" value="1"/>
</dbReference>
<dbReference type="NCBIfam" id="TIGR00055">
    <property type="entry name" value="uppS"/>
    <property type="match status" value="1"/>
</dbReference>
<evidence type="ECO:0000256" key="6">
    <source>
        <dbReference type="ARBA" id="ARBA00022723"/>
    </source>
</evidence>
<dbReference type="SUPFAM" id="SSF64005">
    <property type="entry name" value="Undecaprenyl diphosphate synthase"/>
    <property type="match status" value="1"/>
</dbReference>
<comment type="subunit">
    <text evidence="3">Homodimer.</text>
</comment>